<gene>
    <name evidence="8" type="ORF">FSP39_018039</name>
</gene>
<dbReference type="AlphaFoldDB" id="A0AA89BXQ7"/>
<sequence length="176" mass="19471">MSCTAPNDSVTEPLHQNAESTDTAQDGGEKPAIDDAEQVSVSLLVENRPVSSAQQQNGTKIKSYAIEPQYQNTMENPYRETTVTVPHLVKKVPQDDLTPRPWKTFNQILLLSYISIVFCMCFGVFANRDAWKAKLYNGKGLYGLAQKRARRAAILSYVSIGAGFLIIFIVIIACTV</sequence>
<comment type="similarity">
    <text evidence="2">Belongs to the CD225/Dispanin family.</text>
</comment>
<evidence type="ECO:0000313" key="9">
    <source>
        <dbReference type="Proteomes" id="UP001186944"/>
    </source>
</evidence>
<evidence type="ECO:0000256" key="2">
    <source>
        <dbReference type="ARBA" id="ARBA00006843"/>
    </source>
</evidence>
<dbReference type="InterPro" id="IPR007593">
    <property type="entry name" value="CD225/Dispanin_fam"/>
</dbReference>
<accession>A0AA89BXQ7</accession>
<evidence type="ECO:0000256" key="6">
    <source>
        <dbReference type="SAM" id="MobiDB-lite"/>
    </source>
</evidence>
<name>A0AA89BXQ7_PINIB</name>
<evidence type="ECO:0000313" key="8">
    <source>
        <dbReference type="EMBL" id="KAK3098294.1"/>
    </source>
</evidence>
<keyword evidence="4 7" id="KW-1133">Transmembrane helix</keyword>
<proteinExistence type="inferred from homology"/>
<reference evidence="8" key="1">
    <citation type="submission" date="2019-08" db="EMBL/GenBank/DDBJ databases">
        <title>The improved chromosome-level genome for the pearl oyster Pinctada fucata martensii using PacBio sequencing and Hi-C.</title>
        <authorList>
            <person name="Zheng Z."/>
        </authorList>
    </citation>
    <scope>NUCLEOTIDE SEQUENCE</scope>
    <source>
        <strain evidence="8">ZZ-2019</strain>
        <tissue evidence="8">Adductor muscle</tissue>
    </source>
</reference>
<evidence type="ECO:0000256" key="4">
    <source>
        <dbReference type="ARBA" id="ARBA00022989"/>
    </source>
</evidence>
<feature type="region of interest" description="Disordered" evidence="6">
    <location>
        <begin position="1"/>
        <end position="36"/>
    </location>
</feature>
<dbReference type="Proteomes" id="UP001186944">
    <property type="component" value="Unassembled WGS sequence"/>
</dbReference>
<organism evidence="8 9">
    <name type="scientific">Pinctada imbricata</name>
    <name type="common">Atlantic pearl-oyster</name>
    <name type="synonym">Pinctada martensii</name>
    <dbReference type="NCBI Taxonomy" id="66713"/>
    <lineage>
        <taxon>Eukaryota</taxon>
        <taxon>Metazoa</taxon>
        <taxon>Spiralia</taxon>
        <taxon>Lophotrochozoa</taxon>
        <taxon>Mollusca</taxon>
        <taxon>Bivalvia</taxon>
        <taxon>Autobranchia</taxon>
        <taxon>Pteriomorphia</taxon>
        <taxon>Pterioida</taxon>
        <taxon>Pterioidea</taxon>
        <taxon>Pteriidae</taxon>
        <taxon>Pinctada</taxon>
    </lineage>
</organism>
<comment type="caution">
    <text evidence="8">The sequence shown here is derived from an EMBL/GenBank/DDBJ whole genome shotgun (WGS) entry which is preliminary data.</text>
</comment>
<feature type="transmembrane region" description="Helical" evidence="7">
    <location>
        <begin position="108"/>
        <end position="131"/>
    </location>
</feature>
<comment type="subcellular location">
    <subcellularLocation>
        <location evidence="1">Membrane</location>
    </subcellularLocation>
</comment>
<evidence type="ECO:0000256" key="3">
    <source>
        <dbReference type="ARBA" id="ARBA00022692"/>
    </source>
</evidence>
<dbReference type="Pfam" id="PF04505">
    <property type="entry name" value="CD225"/>
    <property type="match status" value="1"/>
</dbReference>
<keyword evidence="3 7" id="KW-0812">Transmembrane</keyword>
<evidence type="ECO:0000256" key="5">
    <source>
        <dbReference type="ARBA" id="ARBA00023136"/>
    </source>
</evidence>
<dbReference type="GO" id="GO:0016020">
    <property type="term" value="C:membrane"/>
    <property type="evidence" value="ECO:0007669"/>
    <property type="project" value="UniProtKB-SubCell"/>
</dbReference>
<keyword evidence="5 7" id="KW-0472">Membrane</keyword>
<keyword evidence="9" id="KW-1185">Reference proteome</keyword>
<feature type="compositionally biased region" description="Polar residues" evidence="6">
    <location>
        <begin position="1"/>
        <end position="10"/>
    </location>
</feature>
<dbReference type="EMBL" id="VSWD01000007">
    <property type="protein sequence ID" value="KAK3098294.1"/>
    <property type="molecule type" value="Genomic_DNA"/>
</dbReference>
<evidence type="ECO:0000256" key="1">
    <source>
        <dbReference type="ARBA" id="ARBA00004370"/>
    </source>
</evidence>
<protein>
    <submittedName>
        <fullName evidence="8">Uncharacterized protein</fullName>
    </submittedName>
</protein>
<evidence type="ECO:0000256" key="7">
    <source>
        <dbReference type="SAM" id="Phobius"/>
    </source>
</evidence>
<feature type="transmembrane region" description="Helical" evidence="7">
    <location>
        <begin position="152"/>
        <end position="173"/>
    </location>
</feature>